<dbReference type="GO" id="GO:0016787">
    <property type="term" value="F:hydrolase activity"/>
    <property type="evidence" value="ECO:0007669"/>
    <property type="project" value="UniProtKB-KW"/>
</dbReference>
<feature type="domain" description="Carboxylesterase type B" evidence="6">
    <location>
        <begin position="87"/>
        <end position="567"/>
    </location>
</feature>
<keyword evidence="2 3" id="KW-0378">Hydrolase</keyword>
<keyword evidence="8" id="KW-1185">Reference proteome</keyword>
<dbReference type="OrthoDB" id="408631at2759"/>
<dbReference type="AlphaFoldDB" id="A0A0D2DKQ4"/>
<dbReference type="Pfam" id="PF00135">
    <property type="entry name" value="COesterase"/>
    <property type="match status" value="1"/>
</dbReference>
<evidence type="ECO:0000256" key="5">
    <source>
        <dbReference type="SAM" id="Phobius"/>
    </source>
</evidence>
<evidence type="ECO:0000256" key="2">
    <source>
        <dbReference type="ARBA" id="ARBA00022801"/>
    </source>
</evidence>
<dbReference type="VEuPathDB" id="FungiDB:PV06_04608"/>
<dbReference type="HOGENOM" id="CLU_006586_10_7_1"/>
<dbReference type="PROSITE" id="PS00122">
    <property type="entry name" value="CARBOXYLESTERASE_B_1"/>
    <property type="match status" value="1"/>
</dbReference>
<organism evidence="7 8">
    <name type="scientific">Exophiala oligosperma</name>
    <dbReference type="NCBI Taxonomy" id="215243"/>
    <lineage>
        <taxon>Eukaryota</taxon>
        <taxon>Fungi</taxon>
        <taxon>Dikarya</taxon>
        <taxon>Ascomycota</taxon>
        <taxon>Pezizomycotina</taxon>
        <taxon>Eurotiomycetes</taxon>
        <taxon>Chaetothyriomycetidae</taxon>
        <taxon>Chaetothyriales</taxon>
        <taxon>Herpotrichiellaceae</taxon>
        <taxon>Exophiala</taxon>
    </lineage>
</organism>
<dbReference type="Gene3D" id="3.40.50.1820">
    <property type="entry name" value="alpha/beta hydrolase"/>
    <property type="match status" value="1"/>
</dbReference>
<dbReference type="EMBL" id="KN847335">
    <property type="protein sequence ID" value="KIW43513.1"/>
    <property type="molecule type" value="Genomic_DNA"/>
</dbReference>
<comment type="similarity">
    <text evidence="1 3">Belongs to the type-B carboxylesterase/lipase family.</text>
</comment>
<dbReference type="InterPro" id="IPR002018">
    <property type="entry name" value="CarbesteraseB"/>
</dbReference>
<keyword evidence="5" id="KW-1133">Transmembrane helix</keyword>
<evidence type="ECO:0000256" key="3">
    <source>
        <dbReference type="RuleBase" id="RU361235"/>
    </source>
</evidence>
<dbReference type="InterPro" id="IPR029058">
    <property type="entry name" value="AB_hydrolase_fold"/>
</dbReference>
<evidence type="ECO:0000313" key="8">
    <source>
        <dbReference type="Proteomes" id="UP000053342"/>
    </source>
</evidence>
<evidence type="ECO:0000259" key="6">
    <source>
        <dbReference type="Pfam" id="PF00135"/>
    </source>
</evidence>
<sequence length="621" mass="67971">MRRPSVLDDEHQTLLYQPTYSTFHPQDGETPKTEEPGVTITNNRCAVFPHNLVTRLLLIMLVLFTLLYGIYYLKAVTAATSTVALDYATYKGTNSNGITKWLGMRYAAAPIGDLRFAAPQDPPVVGGVQQADKHGNVCLGTGQNPRVGGTSEDCLFIDVYAPTDATPESKLPVYFFIQGGGFNYNANAKYDGSGLISASGNNIIVVTFNYRVGPYGFLAGREVDSLNNGLKDQRKALEWVHNYIDKFGGDAGHVVLGGDSAGAASIALLLTAYGGRDDKLFVGAAVESVSFGPILTVDESQYQVDSFAKRLNCPTGVDSGKDTMTCLRSKSSTELQLQNHNIPYPGNQQSPLFMWNPVLDNALVSNYTYAAFDNGAFVHVPVIFGDDTNGGTVFTPRLTKSQKQSDTFLRNQFPFLTTQQLSRINALFPNNGPTFPKSGSWWRQVSNSYGDMRYMCPNLFIASAFVRYGNKGTWNYRYNVQDPAQVKSGLGVPHTVEIGAIWGPTNVRGSAPPSYKEGASNHWIVPLIQGYWTSFIRALDPNVHRVTGSPTWQEFANSDAGGSSTTDSSKSKSTNKMVDVDALDWQRMLFDSQQTTGMEEVSTSVRARCQYLSSIGVSIRQ</sequence>
<dbReference type="EC" id="3.1.1.-" evidence="3"/>
<dbReference type="Proteomes" id="UP000053342">
    <property type="component" value="Unassembled WGS sequence"/>
</dbReference>
<dbReference type="STRING" id="215243.A0A0D2DKQ4"/>
<accession>A0A0D2DKQ4</accession>
<feature type="region of interest" description="Disordered" evidence="4">
    <location>
        <begin position="553"/>
        <end position="575"/>
    </location>
</feature>
<dbReference type="RefSeq" id="XP_016263729.1">
    <property type="nucleotide sequence ID" value="XM_016405523.1"/>
</dbReference>
<reference evidence="7 8" key="1">
    <citation type="submission" date="2015-01" db="EMBL/GenBank/DDBJ databases">
        <title>The Genome Sequence of Exophiala oligosperma CBS72588.</title>
        <authorList>
            <consortium name="The Broad Institute Genomics Platform"/>
            <person name="Cuomo C."/>
            <person name="de Hoog S."/>
            <person name="Gorbushina A."/>
            <person name="Stielow B."/>
            <person name="Teixiera M."/>
            <person name="Abouelleil A."/>
            <person name="Chapman S.B."/>
            <person name="Priest M."/>
            <person name="Young S.K."/>
            <person name="Wortman J."/>
            <person name="Nusbaum C."/>
            <person name="Birren B."/>
        </authorList>
    </citation>
    <scope>NUCLEOTIDE SEQUENCE [LARGE SCALE GENOMIC DNA]</scope>
    <source>
        <strain evidence="7 8">CBS 72588</strain>
    </source>
</reference>
<feature type="transmembrane region" description="Helical" evidence="5">
    <location>
        <begin position="52"/>
        <end position="73"/>
    </location>
</feature>
<dbReference type="GeneID" id="27356682"/>
<dbReference type="ESTHER" id="9euro-a0a0d2dkq4">
    <property type="family name" value="Fungal_carboxylesterase_lipase"/>
</dbReference>
<dbReference type="InterPro" id="IPR019826">
    <property type="entry name" value="Carboxylesterase_B_AS"/>
</dbReference>
<feature type="compositionally biased region" description="Low complexity" evidence="4">
    <location>
        <begin position="558"/>
        <end position="572"/>
    </location>
</feature>
<protein>
    <recommendedName>
        <fullName evidence="3">Carboxylic ester hydrolase</fullName>
        <ecNumber evidence="3">3.1.1.-</ecNumber>
    </recommendedName>
</protein>
<dbReference type="PANTHER" id="PTHR11559">
    <property type="entry name" value="CARBOXYLESTERASE"/>
    <property type="match status" value="1"/>
</dbReference>
<dbReference type="InterPro" id="IPR050309">
    <property type="entry name" value="Type-B_Carboxylest/Lipase"/>
</dbReference>
<dbReference type="InterPro" id="IPR019819">
    <property type="entry name" value="Carboxylesterase_B_CS"/>
</dbReference>
<dbReference type="SUPFAM" id="SSF53474">
    <property type="entry name" value="alpha/beta-Hydrolases"/>
    <property type="match status" value="1"/>
</dbReference>
<gene>
    <name evidence="7" type="ORF">PV06_04608</name>
</gene>
<name>A0A0D2DKQ4_9EURO</name>
<keyword evidence="5" id="KW-0812">Transmembrane</keyword>
<dbReference type="PROSITE" id="PS00941">
    <property type="entry name" value="CARBOXYLESTERASE_B_2"/>
    <property type="match status" value="1"/>
</dbReference>
<evidence type="ECO:0000313" key="7">
    <source>
        <dbReference type="EMBL" id="KIW43513.1"/>
    </source>
</evidence>
<keyword evidence="5" id="KW-0472">Membrane</keyword>
<evidence type="ECO:0000256" key="1">
    <source>
        <dbReference type="ARBA" id="ARBA00005964"/>
    </source>
</evidence>
<evidence type="ECO:0000256" key="4">
    <source>
        <dbReference type="SAM" id="MobiDB-lite"/>
    </source>
</evidence>
<proteinExistence type="inferred from homology"/>